<protein>
    <submittedName>
        <fullName evidence="3">16S rRNA (Guanine(966)-N(2))-methyltransferase RsmD</fullName>
    </submittedName>
</protein>
<dbReference type="PANTHER" id="PTHR43542:SF1">
    <property type="entry name" value="METHYLTRANSFERASE"/>
    <property type="match status" value="1"/>
</dbReference>
<comment type="caution">
    <text evidence="3">The sequence shown here is derived from an EMBL/GenBank/DDBJ whole genome shotgun (WGS) entry which is preliminary data.</text>
</comment>
<dbReference type="GO" id="GO:0008168">
    <property type="term" value="F:methyltransferase activity"/>
    <property type="evidence" value="ECO:0007669"/>
    <property type="project" value="UniProtKB-KW"/>
</dbReference>
<evidence type="ECO:0000256" key="2">
    <source>
        <dbReference type="ARBA" id="ARBA00022679"/>
    </source>
</evidence>
<dbReference type="InterPro" id="IPR029063">
    <property type="entry name" value="SAM-dependent_MTases_sf"/>
</dbReference>
<dbReference type="PANTHER" id="PTHR43542">
    <property type="entry name" value="METHYLTRANSFERASE"/>
    <property type="match status" value="1"/>
</dbReference>
<dbReference type="PIRSF" id="PIRSF004553">
    <property type="entry name" value="CHP00095"/>
    <property type="match status" value="1"/>
</dbReference>
<accession>A0A1F4UTI0</accession>
<evidence type="ECO:0000313" key="4">
    <source>
        <dbReference type="Proteomes" id="UP000177371"/>
    </source>
</evidence>
<sequence length="201" mass="22796">MKPIRVTSGTAKNTKLNTPQTEGFRAVQDIVKQSVFSILGDNVNDAVCLDLYAGSGSLGIEALSRGAKWCDFVDKDHEAKKVILENLVRCKFENNYEVFNKNAVKFVEKTVGKGKNEINTKKVETRDEPSKTYDLVFLDPFYENTSHKHLIKLLESTLTKAGLIIFFHGEKLDMKKLLTDTKLKIITQRKFGKSYFDILAR</sequence>
<dbReference type="EMBL" id="MEUT01000071">
    <property type="protein sequence ID" value="OGC48261.1"/>
    <property type="molecule type" value="Genomic_DNA"/>
</dbReference>
<organism evidence="3 4">
    <name type="scientific">candidate division WWE3 bacterium RBG_16_37_10</name>
    <dbReference type="NCBI Taxonomy" id="1802610"/>
    <lineage>
        <taxon>Bacteria</taxon>
        <taxon>Katanobacteria</taxon>
    </lineage>
</organism>
<name>A0A1F4UTI0_UNCKA</name>
<evidence type="ECO:0000313" key="3">
    <source>
        <dbReference type="EMBL" id="OGC48261.1"/>
    </source>
</evidence>
<dbReference type="Pfam" id="PF03602">
    <property type="entry name" value="Cons_hypoth95"/>
    <property type="match status" value="1"/>
</dbReference>
<dbReference type="InterPro" id="IPR004398">
    <property type="entry name" value="RNA_MeTrfase_RsmD"/>
</dbReference>
<evidence type="ECO:0000256" key="1">
    <source>
        <dbReference type="ARBA" id="ARBA00022603"/>
    </source>
</evidence>
<keyword evidence="2 3" id="KW-0808">Transferase</keyword>
<reference evidence="3 4" key="1">
    <citation type="journal article" date="2016" name="Nat. Commun.">
        <title>Thousands of microbial genomes shed light on interconnected biogeochemical processes in an aquifer system.</title>
        <authorList>
            <person name="Anantharaman K."/>
            <person name="Brown C.T."/>
            <person name="Hug L.A."/>
            <person name="Sharon I."/>
            <person name="Castelle C.J."/>
            <person name="Probst A.J."/>
            <person name="Thomas B.C."/>
            <person name="Singh A."/>
            <person name="Wilkins M.J."/>
            <person name="Karaoz U."/>
            <person name="Brodie E.L."/>
            <person name="Williams K.H."/>
            <person name="Hubbard S.S."/>
            <person name="Banfield J.F."/>
        </authorList>
    </citation>
    <scope>NUCLEOTIDE SEQUENCE [LARGE SCALE GENOMIC DNA]</scope>
</reference>
<dbReference type="AlphaFoldDB" id="A0A1F4UTI0"/>
<dbReference type="SUPFAM" id="SSF53335">
    <property type="entry name" value="S-adenosyl-L-methionine-dependent methyltransferases"/>
    <property type="match status" value="1"/>
</dbReference>
<gene>
    <name evidence="3" type="ORF">A2W32_03535</name>
</gene>
<dbReference type="STRING" id="1802610.A2W32_03535"/>
<dbReference type="GO" id="GO:0031167">
    <property type="term" value="P:rRNA methylation"/>
    <property type="evidence" value="ECO:0007669"/>
    <property type="project" value="InterPro"/>
</dbReference>
<dbReference type="Proteomes" id="UP000177371">
    <property type="component" value="Unassembled WGS sequence"/>
</dbReference>
<proteinExistence type="predicted"/>
<dbReference type="NCBIfam" id="TIGR00095">
    <property type="entry name" value="16S rRNA (guanine(966)-N(2))-methyltransferase RsmD"/>
    <property type="match status" value="1"/>
</dbReference>
<keyword evidence="1 3" id="KW-0489">Methyltransferase</keyword>
<dbReference type="Gene3D" id="3.40.50.150">
    <property type="entry name" value="Vaccinia Virus protein VP39"/>
    <property type="match status" value="1"/>
</dbReference>